<keyword evidence="2" id="KW-0238">DNA-binding</keyword>
<dbReference type="PANTHER" id="PTHR33154:SF15">
    <property type="entry name" value="REGULATORY PROTEIN ARSR"/>
    <property type="match status" value="1"/>
</dbReference>
<dbReference type="SMART" id="SM00418">
    <property type="entry name" value="HTH_ARSR"/>
    <property type="match status" value="1"/>
</dbReference>
<gene>
    <name evidence="5" type="ORF">H8E19_14860</name>
</gene>
<keyword evidence="3" id="KW-0804">Transcription</keyword>
<name>A0A8J6N0E4_9DELT</name>
<evidence type="ECO:0000313" key="5">
    <source>
        <dbReference type="EMBL" id="MBC8178682.1"/>
    </source>
</evidence>
<dbReference type="Gene3D" id="1.10.10.10">
    <property type="entry name" value="Winged helix-like DNA-binding domain superfamily/Winged helix DNA-binding domain"/>
    <property type="match status" value="1"/>
</dbReference>
<dbReference type="PROSITE" id="PS50987">
    <property type="entry name" value="HTH_ARSR_2"/>
    <property type="match status" value="1"/>
</dbReference>
<organism evidence="5 6">
    <name type="scientific">Candidatus Desulfacyla euxinica</name>
    <dbReference type="NCBI Taxonomy" id="2841693"/>
    <lineage>
        <taxon>Bacteria</taxon>
        <taxon>Deltaproteobacteria</taxon>
        <taxon>Candidatus Desulfacyla</taxon>
    </lineage>
</organism>
<evidence type="ECO:0000259" key="4">
    <source>
        <dbReference type="PROSITE" id="PS50987"/>
    </source>
</evidence>
<evidence type="ECO:0000256" key="1">
    <source>
        <dbReference type="ARBA" id="ARBA00023015"/>
    </source>
</evidence>
<keyword evidence="1" id="KW-0805">Transcription regulation</keyword>
<dbReference type="CDD" id="cd00090">
    <property type="entry name" value="HTH_ARSR"/>
    <property type="match status" value="1"/>
</dbReference>
<proteinExistence type="predicted"/>
<dbReference type="InterPro" id="IPR036388">
    <property type="entry name" value="WH-like_DNA-bd_sf"/>
</dbReference>
<dbReference type="Proteomes" id="UP000650524">
    <property type="component" value="Unassembled WGS sequence"/>
</dbReference>
<comment type="caution">
    <text evidence="5">The sequence shown here is derived from an EMBL/GenBank/DDBJ whole genome shotgun (WGS) entry which is preliminary data.</text>
</comment>
<dbReference type="InterPro" id="IPR036390">
    <property type="entry name" value="WH_DNA-bd_sf"/>
</dbReference>
<dbReference type="SUPFAM" id="SSF46785">
    <property type="entry name" value="Winged helix' DNA-binding domain"/>
    <property type="match status" value="1"/>
</dbReference>
<feature type="domain" description="HTH arsR-type" evidence="4">
    <location>
        <begin position="16"/>
        <end position="113"/>
    </location>
</feature>
<dbReference type="InterPro" id="IPR001845">
    <property type="entry name" value="HTH_ArsR_DNA-bd_dom"/>
</dbReference>
<dbReference type="PANTHER" id="PTHR33154">
    <property type="entry name" value="TRANSCRIPTIONAL REGULATOR, ARSR FAMILY"/>
    <property type="match status" value="1"/>
</dbReference>
<dbReference type="InterPro" id="IPR051081">
    <property type="entry name" value="HTH_MetalResp_TranReg"/>
</dbReference>
<dbReference type="Pfam" id="PF01022">
    <property type="entry name" value="HTH_5"/>
    <property type="match status" value="1"/>
</dbReference>
<accession>A0A8J6N0E4</accession>
<dbReference type="GO" id="GO:0003700">
    <property type="term" value="F:DNA-binding transcription factor activity"/>
    <property type="evidence" value="ECO:0007669"/>
    <property type="project" value="InterPro"/>
</dbReference>
<dbReference type="EMBL" id="JACNJD010000302">
    <property type="protein sequence ID" value="MBC8178682.1"/>
    <property type="molecule type" value="Genomic_DNA"/>
</dbReference>
<protein>
    <submittedName>
        <fullName evidence="5">Winged helix-turn-helix transcriptional regulator</fullName>
    </submittedName>
</protein>
<dbReference type="AlphaFoldDB" id="A0A8J6N0E4"/>
<dbReference type="GO" id="GO:0003677">
    <property type="term" value="F:DNA binding"/>
    <property type="evidence" value="ECO:0007669"/>
    <property type="project" value="UniProtKB-KW"/>
</dbReference>
<evidence type="ECO:0000313" key="6">
    <source>
        <dbReference type="Proteomes" id="UP000650524"/>
    </source>
</evidence>
<evidence type="ECO:0000256" key="2">
    <source>
        <dbReference type="ARBA" id="ARBA00023125"/>
    </source>
</evidence>
<sequence length="113" mass="12420">MCKGNPVDPNEIGQLSIEDCKKGLAELSKGLAHPARVEIVRILDNKPLEERCVCGDIVNALPLAQSSVSQHLKVLKETGWIQGEIDGPRVCYCTVEGIMEYYLALIKRSLKGD</sequence>
<reference evidence="5 6" key="1">
    <citation type="submission" date="2020-08" db="EMBL/GenBank/DDBJ databases">
        <title>Bridging the membrane lipid divide: bacteria of the FCB group superphylum have the potential to synthesize archaeal ether lipids.</title>
        <authorList>
            <person name="Villanueva L."/>
            <person name="Von Meijenfeldt F.A.B."/>
            <person name="Westbye A.B."/>
            <person name="Yadav S."/>
            <person name="Hopmans E.C."/>
            <person name="Dutilh B.E."/>
            <person name="Sinninghe Damste J.S."/>
        </authorList>
    </citation>
    <scope>NUCLEOTIDE SEQUENCE [LARGE SCALE GENOMIC DNA]</scope>
    <source>
        <strain evidence="5">NIOZ-UU27</strain>
    </source>
</reference>
<dbReference type="InterPro" id="IPR011991">
    <property type="entry name" value="ArsR-like_HTH"/>
</dbReference>
<dbReference type="NCBIfam" id="NF033788">
    <property type="entry name" value="HTH_metalloreg"/>
    <property type="match status" value="1"/>
</dbReference>
<evidence type="ECO:0000256" key="3">
    <source>
        <dbReference type="ARBA" id="ARBA00023163"/>
    </source>
</evidence>
<dbReference type="PRINTS" id="PR00778">
    <property type="entry name" value="HTHARSR"/>
</dbReference>